<dbReference type="OrthoDB" id="5381672at2759"/>
<dbReference type="Proteomes" id="UP000245910">
    <property type="component" value="Chromosome IIII"/>
</dbReference>
<organism evidence="2 3">
    <name type="scientific">Fusarium venenatum</name>
    <dbReference type="NCBI Taxonomy" id="56646"/>
    <lineage>
        <taxon>Eukaryota</taxon>
        <taxon>Fungi</taxon>
        <taxon>Dikarya</taxon>
        <taxon>Ascomycota</taxon>
        <taxon>Pezizomycotina</taxon>
        <taxon>Sordariomycetes</taxon>
        <taxon>Hypocreomycetidae</taxon>
        <taxon>Hypocreales</taxon>
        <taxon>Nectriaceae</taxon>
        <taxon>Fusarium</taxon>
    </lineage>
</organism>
<dbReference type="GeneID" id="37264192"/>
<feature type="transmembrane region" description="Helical" evidence="1">
    <location>
        <begin position="67"/>
        <end position="94"/>
    </location>
</feature>
<evidence type="ECO:0000313" key="2">
    <source>
        <dbReference type="EMBL" id="CEI39870.1"/>
    </source>
</evidence>
<name>A0A2L2SRQ3_9HYPO</name>
<dbReference type="RefSeq" id="XP_025582260.1">
    <property type="nucleotide sequence ID" value="XM_025727832.1"/>
</dbReference>
<keyword evidence="1" id="KW-0472">Membrane</keyword>
<dbReference type="EMBL" id="LN649232">
    <property type="protein sequence ID" value="CEI39870.1"/>
    <property type="molecule type" value="Genomic_DNA"/>
</dbReference>
<dbReference type="PROSITE" id="PS51257">
    <property type="entry name" value="PROKAR_LIPOPROTEIN"/>
    <property type="match status" value="1"/>
</dbReference>
<reference evidence="3" key="1">
    <citation type="submission" date="2014-10" db="EMBL/GenBank/DDBJ databases">
        <authorList>
            <person name="King R."/>
        </authorList>
    </citation>
    <scope>NUCLEOTIDE SEQUENCE [LARGE SCALE GENOMIC DNA]</scope>
    <source>
        <strain evidence="3">A3/5</strain>
    </source>
</reference>
<keyword evidence="3" id="KW-1185">Reference proteome</keyword>
<keyword evidence="1" id="KW-1133">Transmembrane helix</keyword>
<dbReference type="AlphaFoldDB" id="A0A2L2SRQ3"/>
<sequence>MAEKNPPLVRYRKRSMWILTFYLPILNVPWVIACILMHHPVFFPSYINQRGEYSMTDVQKIQDWATAAIVLSRITVTLALPIVSALMAQAVVMYSQLKRKAKKRNSTYSSSLPSLTEDGWIYQSYGPPASEEDITRLDSFG</sequence>
<proteinExistence type="predicted"/>
<protein>
    <submittedName>
        <fullName evidence="2">Uncharacterized protein</fullName>
    </submittedName>
</protein>
<dbReference type="KEGG" id="fvn:FVRRES_12561"/>
<evidence type="ECO:0000256" key="1">
    <source>
        <dbReference type="SAM" id="Phobius"/>
    </source>
</evidence>
<feature type="transmembrane region" description="Helical" evidence="1">
    <location>
        <begin position="21"/>
        <end position="47"/>
    </location>
</feature>
<evidence type="ECO:0000313" key="3">
    <source>
        <dbReference type="Proteomes" id="UP000245910"/>
    </source>
</evidence>
<accession>A0A2L2SRQ3</accession>
<keyword evidence="1" id="KW-0812">Transmembrane</keyword>